<gene>
    <name evidence="2" type="ORF">B9G39_14960</name>
</gene>
<accession>A0A4P9VMJ8</accession>
<reference evidence="2 3" key="1">
    <citation type="submission" date="2017-04" db="EMBL/GenBank/DDBJ databases">
        <title>Draft genome sequence of Zooshikella ganghwensis VG4 isolated from Red Sea sediments.</title>
        <authorList>
            <person name="Rehman Z."/>
            <person name="Alam I."/>
            <person name="Kamau A."/>
            <person name="Bajic V."/>
            <person name="Leiknes T."/>
        </authorList>
    </citation>
    <scope>NUCLEOTIDE SEQUENCE [LARGE SCALE GENOMIC DNA]</scope>
    <source>
        <strain evidence="2 3">VG4</strain>
    </source>
</reference>
<comment type="caution">
    <text evidence="2">The sequence shown here is derived from an EMBL/GenBank/DDBJ whole genome shotgun (WGS) entry which is preliminary data.</text>
</comment>
<keyword evidence="1" id="KW-0472">Membrane</keyword>
<feature type="transmembrane region" description="Helical" evidence="1">
    <location>
        <begin position="31"/>
        <end position="47"/>
    </location>
</feature>
<protein>
    <submittedName>
        <fullName evidence="2">Uncharacterized protein</fullName>
    </submittedName>
</protein>
<evidence type="ECO:0000256" key="1">
    <source>
        <dbReference type="SAM" id="Phobius"/>
    </source>
</evidence>
<feature type="transmembrane region" description="Helical" evidence="1">
    <location>
        <begin position="54"/>
        <end position="76"/>
    </location>
</feature>
<keyword evidence="1" id="KW-0812">Transmembrane</keyword>
<name>A0A4P9VMJ8_9GAMM</name>
<evidence type="ECO:0000313" key="2">
    <source>
        <dbReference type="EMBL" id="RDH44628.1"/>
    </source>
</evidence>
<keyword evidence="1" id="KW-1133">Transmembrane helix</keyword>
<keyword evidence="3" id="KW-1185">Reference proteome</keyword>
<dbReference type="EMBL" id="NDXW01000001">
    <property type="protein sequence ID" value="RDH44628.1"/>
    <property type="molecule type" value="Genomic_DNA"/>
</dbReference>
<dbReference type="Proteomes" id="UP000257039">
    <property type="component" value="Unassembled WGS sequence"/>
</dbReference>
<dbReference type="AlphaFoldDB" id="A0A4P9VMJ8"/>
<sequence>MISLFAFGAILISLLLAGIYPKWMTCLEKGLLGFQVLFSMTVVVEIIEQTTLVSLLQVMLFIWSIVLACISMLALFRTNHS</sequence>
<proteinExistence type="predicted"/>
<evidence type="ECO:0000313" key="3">
    <source>
        <dbReference type="Proteomes" id="UP000257039"/>
    </source>
</evidence>
<organism evidence="2 3">
    <name type="scientific">Zooshikella ganghwensis</name>
    <dbReference type="NCBI Taxonomy" id="202772"/>
    <lineage>
        <taxon>Bacteria</taxon>
        <taxon>Pseudomonadati</taxon>
        <taxon>Pseudomonadota</taxon>
        <taxon>Gammaproteobacteria</taxon>
        <taxon>Oceanospirillales</taxon>
        <taxon>Zooshikellaceae</taxon>
        <taxon>Zooshikella</taxon>
    </lineage>
</organism>